<keyword evidence="1" id="KW-0175">Coiled coil</keyword>
<gene>
    <name evidence="2" type="ORF">METZ01_LOCUS351512</name>
</gene>
<feature type="coiled-coil region" evidence="1">
    <location>
        <begin position="43"/>
        <end position="105"/>
    </location>
</feature>
<proteinExistence type="predicted"/>
<accession>A0A382RNW1</accession>
<reference evidence="2" key="1">
    <citation type="submission" date="2018-05" db="EMBL/GenBank/DDBJ databases">
        <authorList>
            <person name="Lanie J.A."/>
            <person name="Ng W.-L."/>
            <person name="Kazmierczak K.M."/>
            <person name="Andrzejewski T.M."/>
            <person name="Davidsen T.M."/>
            <person name="Wayne K.J."/>
            <person name="Tettelin H."/>
            <person name="Glass J.I."/>
            <person name="Rusch D."/>
            <person name="Podicherti R."/>
            <person name="Tsui H.-C.T."/>
            <person name="Winkler M.E."/>
        </authorList>
    </citation>
    <scope>NUCLEOTIDE SEQUENCE</scope>
</reference>
<feature type="non-terminal residue" evidence="2">
    <location>
        <position position="151"/>
    </location>
</feature>
<dbReference type="AlphaFoldDB" id="A0A382RNW1"/>
<protein>
    <submittedName>
        <fullName evidence="2">Uncharacterized protein</fullName>
    </submittedName>
</protein>
<sequence length="151" mass="17656">MKYIPKKVLQLKQKKIGVSKIRKKTSRSLKTAKSLRQKSTSAVNSIQRRVLKIRSELDEMSNTLQHSLAQKKSIQRLKINAEQRLKQEKELKKQIEQELSSATKDAKDQLEFTLVTITKRVNEIRNEIRQRNSTARKAEKIIQECNTKKSR</sequence>
<evidence type="ECO:0000256" key="1">
    <source>
        <dbReference type="SAM" id="Coils"/>
    </source>
</evidence>
<name>A0A382RNW1_9ZZZZ</name>
<evidence type="ECO:0000313" key="2">
    <source>
        <dbReference type="EMBL" id="SVC98658.1"/>
    </source>
</evidence>
<dbReference type="EMBL" id="UINC01122691">
    <property type="protein sequence ID" value="SVC98658.1"/>
    <property type="molecule type" value="Genomic_DNA"/>
</dbReference>
<organism evidence="2">
    <name type="scientific">marine metagenome</name>
    <dbReference type="NCBI Taxonomy" id="408172"/>
    <lineage>
        <taxon>unclassified sequences</taxon>
        <taxon>metagenomes</taxon>
        <taxon>ecological metagenomes</taxon>
    </lineage>
</organism>